<evidence type="ECO:0000313" key="3">
    <source>
        <dbReference type="EMBL" id="MFC5462377.1"/>
    </source>
</evidence>
<feature type="domain" description="Ice-binding protein C-terminal" evidence="2">
    <location>
        <begin position="240"/>
        <end position="264"/>
    </location>
</feature>
<name>A0ABW0LBP9_9BURK</name>
<sequence>MTRSNNPAVHTNATGVLKKLLCVSMIGALGAVAAPASAAVVTFDAVQNIVSPQLNSGDTVYNTGDAFTEAGFTLRVANSATADAGEVGLVGALVDSSDAFACVITSCPVGNGSTYFAGLNDGVLNVSVNRGAGFRVSALSYAFLAPTAGLPNFSYGQLVLTGTTQSGATISLASAFPGQNAAGSFTFDQFMVDRAFGRTTLTSLSLNACLFDGNGDCSSERSFTQNQAQFAIDNLNLAVIPEPTSIALMLLGLAGLGTVSRRRK</sequence>
<reference evidence="4" key="1">
    <citation type="journal article" date="2019" name="Int. J. Syst. Evol. Microbiol.">
        <title>The Global Catalogue of Microorganisms (GCM) 10K type strain sequencing project: providing services to taxonomists for standard genome sequencing and annotation.</title>
        <authorList>
            <consortium name="The Broad Institute Genomics Platform"/>
            <consortium name="The Broad Institute Genome Sequencing Center for Infectious Disease"/>
            <person name="Wu L."/>
            <person name="Ma J."/>
        </authorList>
    </citation>
    <scope>NUCLEOTIDE SEQUENCE [LARGE SCALE GENOMIC DNA]</scope>
    <source>
        <strain evidence="4">KACC 12649</strain>
    </source>
</reference>
<protein>
    <submittedName>
        <fullName evidence="3">NF038120 family PEP-CTERM protein</fullName>
    </submittedName>
</protein>
<feature type="chain" id="PRO_5046281116" evidence="1">
    <location>
        <begin position="39"/>
        <end position="264"/>
    </location>
</feature>
<dbReference type="Proteomes" id="UP001596050">
    <property type="component" value="Unassembled WGS sequence"/>
</dbReference>
<dbReference type="NCBIfam" id="TIGR02595">
    <property type="entry name" value="PEP_CTERM"/>
    <property type="match status" value="1"/>
</dbReference>
<evidence type="ECO:0000313" key="4">
    <source>
        <dbReference type="Proteomes" id="UP001596050"/>
    </source>
</evidence>
<keyword evidence="4" id="KW-1185">Reference proteome</keyword>
<dbReference type="InterPro" id="IPR013424">
    <property type="entry name" value="Ice-binding_C"/>
</dbReference>
<dbReference type="Pfam" id="PF07589">
    <property type="entry name" value="PEP-CTERM"/>
    <property type="match status" value="1"/>
</dbReference>
<dbReference type="RefSeq" id="WP_379785866.1">
    <property type="nucleotide sequence ID" value="NZ_JBHSMU010000016.1"/>
</dbReference>
<dbReference type="NCBIfam" id="NF038120">
    <property type="entry name" value="PEP_CTERM_QFxxD"/>
    <property type="match status" value="1"/>
</dbReference>
<evidence type="ECO:0000259" key="2">
    <source>
        <dbReference type="Pfam" id="PF07589"/>
    </source>
</evidence>
<organism evidence="3 4">
    <name type="scientific">Massilia niabensis</name>
    <dbReference type="NCBI Taxonomy" id="544910"/>
    <lineage>
        <taxon>Bacteria</taxon>
        <taxon>Pseudomonadati</taxon>
        <taxon>Pseudomonadota</taxon>
        <taxon>Betaproteobacteria</taxon>
        <taxon>Burkholderiales</taxon>
        <taxon>Oxalobacteraceae</taxon>
        <taxon>Telluria group</taxon>
        <taxon>Massilia</taxon>
    </lineage>
</organism>
<gene>
    <name evidence="3" type="ORF">ACFPN5_21440</name>
</gene>
<accession>A0ABW0LBP9</accession>
<feature type="signal peptide" evidence="1">
    <location>
        <begin position="1"/>
        <end position="38"/>
    </location>
</feature>
<proteinExistence type="predicted"/>
<evidence type="ECO:0000256" key="1">
    <source>
        <dbReference type="SAM" id="SignalP"/>
    </source>
</evidence>
<dbReference type="EMBL" id="JBHSMU010000016">
    <property type="protein sequence ID" value="MFC5462377.1"/>
    <property type="molecule type" value="Genomic_DNA"/>
</dbReference>
<comment type="caution">
    <text evidence="3">The sequence shown here is derived from an EMBL/GenBank/DDBJ whole genome shotgun (WGS) entry which is preliminary data.</text>
</comment>
<keyword evidence="1" id="KW-0732">Signal</keyword>